<name>A0A1F5VU25_9BACT</name>
<comment type="caution">
    <text evidence="1">The sequence shown here is derived from an EMBL/GenBank/DDBJ whole genome shotgun (WGS) entry which is preliminary data.</text>
</comment>
<sequence length="84" mass="10028">MPDEAVTTFEPTLLNIVWLKNRKSFESSTTRIHFCPSFFMDLLYSNSFIFVNSLMRNYSLILKELKAYLLTYLINMHILNIREE</sequence>
<gene>
    <name evidence="1" type="ORF">A2Y62_04395</name>
</gene>
<protein>
    <submittedName>
        <fullName evidence="1">Uncharacterized protein</fullName>
    </submittedName>
</protein>
<evidence type="ECO:0000313" key="2">
    <source>
        <dbReference type="Proteomes" id="UP000178943"/>
    </source>
</evidence>
<accession>A0A1F5VU25</accession>
<reference evidence="1 2" key="1">
    <citation type="journal article" date="2016" name="Nat. Commun.">
        <title>Thousands of microbial genomes shed light on interconnected biogeochemical processes in an aquifer system.</title>
        <authorList>
            <person name="Anantharaman K."/>
            <person name="Brown C.T."/>
            <person name="Hug L.A."/>
            <person name="Sharon I."/>
            <person name="Castelle C.J."/>
            <person name="Probst A.J."/>
            <person name="Thomas B.C."/>
            <person name="Singh A."/>
            <person name="Wilkins M.J."/>
            <person name="Karaoz U."/>
            <person name="Brodie E.L."/>
            <person name="Williams K.H."/>
            <person name="Hubbard S.S."/>
            <person name="Banfield J.F."/>
        </authorList>
    </citation>
    <scope>NUCLEOTIDE SEQUENCE [LARGE SCALE GENOMIC DNA]</scope>
</reference>
<proteinExistence type="predicted"/>
<dbReference type="Proteomes" id="UP000178943">
    <property type="component" value="Unassembled WGS sequence"/>
</dbReference>
<evidence type="ECO:0000313" key="1">
    <source>
        <dbReference type="EMBL" id="OGF66909.1"/>
    </source>
</evidence>
<organism evidence="1 2">
    <name type="scientific">Candidatus Fischerbacteria bacterium RBG_13_37_8</name>
    <dbReference type="NCBI Taxonomy" id="1817863"/>
    <lineage>
        <taxon>Bacteria</taxon>
        <taxon>Candidatus Fischeribacteriota</taxon>
    </lineage>
</organism>
<dbReference type="AlphaFoldDB" id="A0A1F5VU25"/>
<dbReference type="EMBL" id="MFGW01000077">
    <property type="protein sequence ID" value="OGF66909.1"/>
    <property type="molecule type" value="Genomic_DNA"/>
</dbReference>